<dbReference type="AlphaFoldDB" id="A0AAP2CKS9"/>
<dbReference type="SUPFAM" id="SSF53335">
    <property type="entry name" value="S-adenosyl-L-methionine-dependent methyltransferases"/>
    <property type="match status" value="1"/>
</dbReference>
<dbReference type="InterPro" id="IPR029063">
    <property type="entry name" value="SAM-dependent_MTases_sf"/>
</dbReference>
<protein>
    <submittedName>
        <fullName evidence="1">Uncharacterized protein</fullName>
    </submittedName>
</protein>
<accession>A0AAP2CKS9</accession>
<dbReference type="Gene3D" id="3.40.50.150">
    <property type="entry name" value="Vaccinia Virus protein VP39"/>
    <property type="match status" value="1"/>
</dbReference>
<evidence type="ECO:0000313" key="2">
    <source>
        <dbReference type="Proteomes" id="UP001319104"/>
    </source>
</evidence>
<reference evidence="1 2" key="1">
    <citation type="submission" date="2021-05" db="EMBL/GenBank/DDBJ databases">
        <authorList>
            <person name="Zhang Z.D."/>
            <person name="Osman G."/>
        </authorList>
    </citation>
    <scope>NUCLEOTIDE SEQUENCE [LARGE SCALE GENOMIC DNA]</scope>
    <source>
        <strain evidence="1 2">KCTC 32217</strain>
    </source>
</reference>
<dbReference type="Proteomes" id="UP001319104">
    <property type="component" value="Unassembled WGS sequence"/>
</dbReference>
<comment type="caution">
    <text evidence="1">The sequence shown here is derived from an EMBL/GenBank/DDBJ whole genome shotgun (WGS) entry which is preliminary data.</text>
</comment>
<name>A0AAP2CKS9_9BACT</name>
<dbReference type="RefSeq" id="WP_213946455.1">
    <property type="nucleotide sequence ID" value="NZ_JAHCMY010000015.1"/>
</dbReference>
<proteinExistence type="predicted"/>
<evidence type="ECO:0000313" key="1">
    <source>
        <dbReference type="EMBL" id="MBS9525594.1"/>
    </source>
</evidence>
<dbReference type="EMBL" id="JAHCMY010000015">
    <property type="protein sequence ID" value="MBS9525594.1"/>
    <property type="molecule type" value="Genomic_DNA"/>
</dbReference>
<sequence>MKLVNLRDWILGIQKTGFLVQEKVKEIVWFRTKELKAIEILKPYFPKGFLFESEFSLSFQTIQHIANDIVIHKPKIILEIGSGLSTMILNNLIKELGYRPEFISLDQDENWQKHLLKYCDLVTFKNFEISEKNVYSKEGKAKWFDIPNDSDLLKYNFDLVIVDGPKGFESRFARFGILNFLKGKLSKSSIIFLDDTNRNDEKFLLNSMRDQLGFTHCKSFYKYSRLSFHDGINTTPS</sequence>
<gene>
    <name evidence="1" type="ORF">KI659_16370</name>
</gene>
<organism evidence="1 2">
    <name type="scientific">Litoribacter ruber</name>
    <dbReference type="NCBI Taxonomy" id="702568"/>
    <lineage>
        <taxon>Bacteria</taxon>
        <taxon>Pseudomonadati</taxon>
        <taxon>Bacteroidota</taxon>
        <taxon>Cytophagia</taxon>
        <taxon>Cytophagales</taxon>
        <taxon>Cyclobacteriaceae</taxon>
        <taxon>Litoribacter</taxon>
    </lineage>
</organism>
<keyword evidence="2" id="KW-1185">Reference proteome</keyword>